<accession>A0A517Z838</accession>
<dbReference type="AlphaFoldDB" id="A0A517Z838"/>
<proteinExistence type="predicted"/>
<evidence type="ECO:0000313" key="14">
    <source>
        <dbReference type="Proteomes" id="UP000320496"/>
    </source>
</evidence>
<dbReference type="CDD" id="cd16922">
    <property type="entry name" value="HATPase_EvgS-ArcB-TorS-like"/>
    <property type="match status" value="1"/>
</dbReference>
<dbReference type="Pfam" id="PF13426">
    <property type="entry name" value="PAS_9"/>
    <property type="match status" value="1"/>
</dbReference>
<feature type="transmembrane region" description="Helical" evidence="8">
    <location>
        <begin position="68"/>
        <end position="92"/>
    </location>
</feature>
<dbReference type="InterPro" id="IPR035965">
    <property type="entry name" value="PAS-like_dom_sf"/>
</dbReference>
<dbReference type="InterPro" id="IPR004358">
    <property type="entry name" value="Sig_transdc_His_kin-like_C"/>
</dbReference>
<gene>
    <name evidence="13" type="primary">luxQ_7</name>
    <name evidence="13" type="ORF">Mal4_29300</name>
</gene>
<dbReference type="Gene3D" id="3.30.565.10">
    <property type="entry name" value="Histidine kinase-like ATPase, C-terminal domain"/>
    <property type="match status" value="1"/>
</dbReference>
<dbReference type="InterPro" id="IPR003661">
    <property type="entry name" value="HisK_dim/P_dom"/>
</dbReference>
<dbReference type="SMART" id="SM00086">
    <property type="entry name" value="PAC"/>
    <property type="match status" value="2"/>
</dbReference>
<dbReference type="PROSITE" id="PS50109">
    <property type="entry name" value="HIS_KIN"/>
    <property type="match status" value="1"/>
</dbReference>
<dbReference type="GO" id="GO:0009927">
    <property type="term" value="F:histidine phosphotransfer kinase activity"/>
    <property type="evidence" value="ECO:0007669"/>
    <property type="project" value="TreeGrafter"/>
</dbReference>
<dbReference type="InterPro" id="IPR001610">
    <property type="entry name" value="PAC"/>
</dbReference>
<protein>
    <recommendedName>
        <fullName evidence="2">histidine kinase</fullName>
        <ecNumber evidence="2">2.7.13.3</ecNumber>
    </recommendedName>
</protein>
<keyword evidence="8" id="KW-1133">Transmembrane helix</keyword>
<dbReference type="SMART" id="SM00091">
    <property type="entry name" value="PAS"/>
    <property type="match status" value="2"/>
</dbReference>
<keyword evidence="5 13" id="KW-0418">Kinase</keyword>
<dbReference type="SUPFAM" id="SSF52172">
    <property type="entry name" value="CheY-like"/>
    <property type="match status" value="1"/>
</dbReference>
<keyword evidence="8" id="KW-0812">Transmembrane</keyword>
<dbReference type="GO" id="GO:0005886">
    <property type="term" value="C:plasma membrane"/>
    <property type="evidence" value="ECO:0007669"/>
    <property type="project" value="TreeGrafter"/>
</dbReference>
<dbReference type="InterPro" id="IPR036097">
    <property type="entry name" value="HisK_dim/P_sf"/>
</dbReference>
<dbReference type="InterPro" id="IPR000014">
    <property type="entry name" value="PAS"/>
</dbReference>
<dbReference type="PROSITE" id="PS50110">
    <property type="entry name" value="RESPONSE_REGULATORY"/>
    <property type="match status" value="1"/>
</dbReference>
<dbReference type="Pfam" id="PF08447">
    <property type="entry name" value="PAS_3"/>
    <property type="match status" value="1"/>
</dbReference>
<dbReference type="SUPFAM" id="SSF55785">
    <property type="entry name" value="PYP-like sensor domain (PAS domain)"/>
    <property type="match status" value="2"/>
</dbReference>
<evidence type="ECO:0000256" key="3">
    <source>
        <dbReference type="ARBA" id="ARBA00022553"/>
    </source>
</evidence>
<evidence type="ECO:0000259" key="11">
    <source>
        <dbReference type="PROSITE" id="PS50112"/>
    </source>
</evidence>
<dbReference type="PROSITE" id="PS50112">
    <property type="entry name" value="PAS"/>
    <property type="match status" value="1"/>
</dbReference>
<keyword evidence="14" id="KW-1185">Reference proteome</keyword>
<dbReference type="InterPro" id="IPR005467">
    <property type="entry name" value="His_kinase_dom"/>
</dbReference>
<feature type="modified residue" description="4-aspartylphosphate" evidence="6">
    <location>
        <position position="752"/>
    </location>
</feature>
<dbReference type="GO" id="GO:0000155">
    <property type="term" value="F:phosphorelay sensor kinase activity"/>
    <property type="evidence" value="ECO:0007669"/>
    <property type="project" value="InterPro"/>
</dbReference>
<dbReference type="InterPro" id="IPR036890">
    <property type="entry name" value="HATPase_C_sf"/>
</dbReference>
<evidence type="ECO:0000256" key="8">
    <source>
        <dbReference type="SAM" id="Phobius"/>
    </source>
</evidence>
<dbReference type="Pfam" id="PF00512">
    <property type="entry name" value="HisKA"/>
    <property type="match status" value="1"/>
</dbReference>
<evidence type="ECO:0000256" key="4">
    <source>
        <dbReference type="ARBA" id="ARBA00022679"/>
    </source>
</evidence>
<reference evidence="13 14" key="1">
    <citation type="submission" date="2019-02" db="EMBL/GenBank/DDBJ databases">
        <title>Deep-cultivation of Planctomycetes and their phenomic and genomic characterization uncovers novel biology.</title>
        <authorList>
            <person name="Wiegand S."/>
            <person name="Jogler M."/>
            <person name="Boedeker C."/>
            <person name="Pinto D."/>
            <person name="Vollmers J."/>
            <person name="Rivas-Marin E."/>
            <person name="Kohn T."/>
            <person name="Peeters S.H."/>
            <person name="Heuer A."/>
            <person name="Rast P."/>
            <person name="Oberbeckmann S."/>
            <person name="Bunk B."/>
            <person name="Jeske O."/>
            <person name="Meyerdierks A."/>
            <person name="Storesund J.E."/>
            <person name="Kallscheuer N."/>
            <person name="Luecker S."/>
            <person name="Lage O.M."/>
            <person name="Pohl T."/>
            <person name="Merkel B.J."/>
            <person name="Hornburger P."/>
            <person name="Mueller R.-W."/>
            <person name="Bruemmer F."/>
            <person name="Labrenz M."/>
            <person name="Spormann A.M."/>
            <person name="Op den Camp H."/>
            <person name="Overmann J."/>
            <person name="Amann R."/>
            <person name="Jetten M.S.M."/>
            <person name="Mascher T."/>
            <person name="Medema M.H."/>
            <person name="Devos D.P."/>
            <person name="Kaster A.-K."/>
            <person name="Ovreas L."/>
            <person name="Rohde M."/>
            <person name="Galperin M.Y."/>
            <person name="Jogler C."/>
        </authorList>
    </citation>
    <scope>NUCLEOTIDE SEQUENCE [LARGE SCALE GENOMIC DNA]</scope>
    <source>
        <strain evidence="13 14">Mal4</strain>
    </source>
</reference>
<dbReference type="InterPro" id="IPR011006">
    <property type="entry name" value="CheY-like_superfamily"/>
</dbReference>
<organism evidence="13 14">
    <name type="scientific">Maioricimonas rarisocia</name>
    <dbReference type="NCBI Taxonomy" id="2528026"/>
    <lineage>
        <taxon>Bacteria</taxon>
        <taxon>Pseudomonadati</taxon>
        <taxon>Planctomycetota</taxon>
        <taxon>Planctomycetia</taxon>
        <taxon>Planctomycetales</taxon>
        <taxon>Planctomycetaceae</taxon>
        <taxon>Maioricimonas</taxon>
    </lineage>
</organism>
<dbReference type="CDD" id="cd00130">
    <property type="entry name" value="PAS"/>
    <property type="match status" value="2"/>
</dbReference>
<evidence type="ECO:0000259" key="12">
    <source>
        <dbReference type="PROSITE" id="PS50113"/>
    </source>
</evidence>
<dbReference type="InterPro" id="IPR000700">
    <property type="entry name" value="PAS-assoc_C"/>
</dbReference>
<evidence type="ECO:0000256" key="5">
    <source>
        <dbReference type="ARBA" id="ARBA00022777"/>
    </source>
</evidence>
<dbReference type="CDD" id="cd17546">
    <property type="entry name" value="REC_hyHK_CKI1_RcsC-like"/>
    <property type="match status" value="1"/>
</dbReference>
<evidence type="ECO:0000256" key="7">
    <source>
        <dbReference type="SAM" id="Coils"/>
    </source>
</evidence>
<dbReference type="SUPFAM" id="SSF55874">
    <property type="entry name" value="ATPase domain of HSP90 chaperone/DNA topoisomerase II/histidine kinase"/>
    <property type="match status" value="1"/>
</dbReference>
<evidence type="ECO:0000256" key="1">
    <source>
        <dbReference type="ARBA" id="ARBA00000085"/>
    </source>
</evidence>
<dbReference type="SMART" id="SM00448">
    <property type="entry name" value="REC"/>
    <property type="match status" value="1"/>
</dbReference>
<dbReference type="RefSeq" id="WP_145369865.1">
    <property type="nucleotide sequence ID" value="NZ_CP036275.1"/>
</dbReference>
<dbReference type="NCBIfam" id="TIGR00229">
    <property type="entry name" value="sensory_box"/>
    <property type="match status" value="1"/>
</dbReference>
<dbReference type="PANTHER" id="PTHR43047:SF72">
    <property type="entry name" value="OSMOSENSING HISTIDINE PROTEIN KINASE SLN1"/>
    <property type="match status" value="1"/>
</dbReference>
<feature type="domain" description="PAS" evidence="11">
    <location>
        <begin position="193"/>
        <end position="237"/>
    </location>
</feature>
<dbReference type="Gene3D" id="2.10.70.100">
    <property type="match status" value="1"/>
</dbReference>
<dbReference type="PRINTS" id="PR00344">
    <property type="entry name" value="BCTRLSENSOR"/>
</dbReference>
<feature type="domain" description="PAC" evidence="12">
    <location>
        <begin position="377"/>
        <end position="430"/>
    </location>
</feature>
<dbReference type="EMBL" id="CP036275">
    <property type="protein sequence ID" value="QDU38601.1"/>
    <property type="molecule type" value="Genomic_DNA"/>
</dbReference>
<evidence type="ECO:0000259" key="10">
    <source>
        <dbReference type="PROSITE" id="PS50110"/>
    </source>
</evidence>
<evidence type="ECO:0000259" key="9">
    <source>
        <dbReference type="PROSITE" id="PS50109"/>
    </source>
</evidence>
<dbReference type="OrthoDB" id="224742at2"/>
<dbReference type="SUPFAM" id="SSF47384">
    <property type="entry name" value="Homodimeric domain of signal transducing histidine kinase"/>
    <property type="match status" value="1"/>
</dbReference>
<feature type="coiled-coil region" evidence="7">
    <location>
        <begin position="128"/>
        <end position="162"/>
    </location>
</feature>
<feature type="domain" description="PAC" evidence="12">
    <location>
        <begin position="240"/>
        <end position="292"/>
    </location>
</feature>
<dbReference type="PROSITE" id="PS50113">
    <property type="entry name" value="PAC"/>
    <property type="match status" value="2"/>
</dbReference>
<dbReference type="InterPro" id="IPR058544">
    <property type="entry name" value="ETR1_N"/>
</dbReference>
<dbReference type="Pfam" id="PF00072">
    <property type="entry name" value="Response_reg"/>
    <property type="match status" value="1"/>
</dbReference>
<dbReference type="Pfam" id="PF02518">
    <property type="entry name" value="HATPase_c"/>
    <property type="match status" value="1"/>
</dbReference>
<feature type="domain" description="Histidine kinase" evidence="9">
    <location>
        <begin position="448"/>
        <end position="667"/>
    </location>
</feature>
<evidence type="ECO:0000256" key="6">
    <source>
        <dbReference type="PROSITE-ProRule" id="PRU00169"/>
    </source>
</evidence>
<evidence type="ECO:0000256" key="2">
    <source>
        <dbReference type="ARBA" id="ARBA00012438"/>
    </source>
</evidence>
<feature type="domain" description="Response regulatory" evidence="10">
    <location>
        <begin position="698"/>
        <end position="817"/>
    </location>
</feature>
<dbReference type="Gene3D" id="3.30.450.20">
    <property type="entry name" value="PAS domain"/>
    <property type="match status" value="2"/>
</dbReference>
<dbReference type="CDD" id="cd00082">
    <property type="entry name" value="HisKA"/>
    <property type="match status" value="1"/>
</dbReference>
<keyword evidence="3 6" id="KW-0597">Phosphoprotein</keyword>
<dbReference type="InterPro" id="IPR013655">
    <property type="entry name" value="PAS_fold_3"/>
</dbReference>
<dbReference type="SMART" id="SM00387">
    <property type="entry name" value="HATPase_c"/>
    <property type="match status" value="1"/>
</dbReference>
<dbReference type="EC" id="2.7.13.3" evidence="2"/>
<keyword evidence="8" id="KW-0472">Membrane</keyword>
<dbReference type="Proteomes" id="UP000320496">
    <property type="component" value="Chromosome"/>
</dbReference>
<dbReference type="PANTHER" id="PTHR43047">
    <property type="entry name" value="TWO-COMPONENT HISTIDINE PROTEIN KINASE"/>
    <property type="match status" value="1"/>
</dbReference>
<dbReference type="Gene3D" id="1.10.287.130">
    <property type="match status" value="1"/>
</dbReference>
<feature type="transmembrane region" description="Helical" evidence="8">
    <location>
        <begin position="39"/>
        <end position="56"/>
    </location>
</feature>
<dbReference type="InterPro" id="IPR003594">
    <property type="entry name" value="HATPase_dom"/>
</dbReference>
<evidence type="ECO:0000313" key="13">
    <source>
        <dbReference type="EMBL" id="QDU38601.1"/>
    </source>
</evidence>
<dbReference type="SMART" id="SM00388">
    <property type="entry name" value="HisKA"/>
    <property type="match status" value="1"/>
</dbReference>
<sequence length="820" mass="91151">MIEFLLRLFDTAGFPPRWQCGIAWSENPEIGWLHIGSDLAVFGAYCAIPIALAFLLRHLRGFPFPMVMWLFVAFIFSCGMTHLIDAGLFYWPAYRLSALARFITAVISWATVIAMCRVLPETLTFRSRKELEQEIAARTREFQEANRQLQKEIAERRRIEESWRETAGRLRLALHAGRMGAWDWNVQTGDTTWDETEFDVCGLDPSTAVDERTLINLIHPDDVDVFRQQLNSCIEGGSGDELQVRIVPPNGNVRWISNECTLVRDENGNPLRVIGVNYDVTEQREAELHLRERTAELEAILDHMGDGVIVQDSAGGFPKVNRAAIEMYGCGTLAETHAALRHFQRGSGGVRVLDENGDEMPFEMWPLRRAHRFEAFEKIEATIIVPDRERTWTGVFTGVPIVDDDGSGTLFIVTIQDISGRKAYESELQEAREDAVRANQSKSTFLAHTSHEIRTPMTAIIGYADILASALDNREQLECVATIRRNSEFLLEIINDILDLSKIEAGRLEVEQEPCSPVAIVHSVHSLMRIRATENDLELVTEFDGPIPSRIQSDSVRLRQILVNLVGNALKFTTEGSIRLRTTFDADGPEPAICFDVIDTGPGIEAARIEQMFEPFVQIDATNHLAEGTGLGLTISRRLAELLGGTLTATSEPGVGSTFTLRIVTGPVDELSVVDVNDVHELAELQVGRVGARLDGRRVLVVDDRRDIQLLARHFLIEAGAEVITAANGQEAVDLACNENGTLPEFDAVVMDMQMPVLDGFEATKVLRARGFDQPVIAVTAGAMQGDRDECLKAGCNAYLTKPIDGVELVRLVARHVDDC</sequence>
<keyword evidence="7" id="KW-0175">Coiled coil</keyword>
<dbReference type="KEGG" id="mri:Mal4_29300"/>
<dbReference type="Pfam" id="PF25487">
    <property type="entry name" value="ETR1_N"/>
    <property type="match status" value="1"/>
</dbReference>
<dbReference type="InterPro" id="IPR001789">
    <property type="entry name" value="Sig_transdc_resp-reg_receiver"/>
</dbReference>
<comment type="catalytic activity">
    <reaction evidence="1">
        <text>ATP + protein L-histidine = ADP + protein N-phospho-L-histidine.</text>
        <dbReference type="EC" id="2.7.13.3"/>
    </reaction>
</comment>
<dbReference type="FunFam" id="3.30.565.10:FF:000010">
    <property type="entry name" value="Sensor histidine kinase RcsC"/>
    <property type="match status" value="1"/>
</dbReference>
<name>A0A517Z838_9PLAN</name>
<keyword evidence="4 13" id="KW-0808">Transferase</keyword>
<dbReference type="Gene3D" id="3.40.50.2300">
    <property type="match status" value="1"/>
</dbReference>